<dbReference type="InterPro" id="IPR051514">
    <property type="entry name" value="R-spondin"/>
</dbReference>
<organism evidence="13 14">
    <name type="scientific">Mytilus galloprovincialis</name>
    <name type="common">Mediterranean mussel</name>
    <dbReference type="NCBI Taxonomy" id="29158"/>
    <lineage>
        <taxon>Eukaryota</taxon>
        <taxon>Metazoa</taxon>
        <taxon>Spiralia</taxon>
        <taxon>Lophotrochozoa</taxon>
        <taxon>Mollusca</taxon>
        <taxon>Bivalvia</taxon>
        <taxon>Autobranchia</taxon>
        <taxon>Pteriomorphia</taxon>
        <taxon>Mytilida</taxon>
        <taxon>Mytiloidea</taxon>
        <taxon>Mytilidae</taxon>
        <taxon>Mytilinae</taxon>
        <taxon>Mytilus</taxon>
    </lineage>
</organism>
<keyword evidence="14" id="KW-1185">Reference proteome</keyword>
<dbReference type="PROSITE" id="PS50092">
    <property type="entry name" value="TSP1"/>
    <property type="match status" value="1"/>
</dbReference>
<dbReference type="SUPFAM" id="SSF57184">
    <property type="entry name" value="Growth factor receptor domain"/>
    <property type="match status" value="1"/>
</dbReference>
<comment type="similarity">
    <text evidence="2">Belongs to the R-spondin family.</text>
</comment>
<dbReference type="InterPro" id="IPR043601">
    <property type="entry name" value="Rspo_Fu-CRD_dom"/>
</dbReference>
<dbReference type="PANTHER" id="PTHR46987:SF7">
    <property type="entry name" value="TNFR-CYS DOMAIN-CONTAINING PROTEIN"/>
    <property type="match status" value="1"/>
</dbReference>
<evidence type="ECO:0000259" key="12">
    <source>
        <dbReference type="Pfam" id="PF15913"/>
    </source>
</evidence>
<dbReference type="AlphaFoldDB" id="A0A8B6E314"/>
<keyword evidence="8" id="KW-1015">Disulfide bond</keyword>
<dbReference type="GO" id="GO:0016055">
    <property type="term" value="P:Wnt signaling pathway"/>
    <property type="evidence" value="ECO:0007669"/>
    <property type="project" value="UniProtKB-KW"/>
</dbReference>
<feature type="signal peptide" evidence="11">
    <location>
        <begin position="1"/>
        <end position="19"/>
    </location>
</feature>
<feature type="region of interest" description="Disordered" evidence="10">
    <location>
        <begin position="219"/>
        <end position="272"/>
    </location>
</feature>
<feature type="chain" id="PRO_5032724383" description="R-spondin Fu-CRD domain-containing protein" evidence="11">
    <location>
        <begin position="20"/>
        <end position="298"/>
    </location>
</feature>
<dbReference type="CDD" id="cd00064">
    <property type="entry name" value="FU"/>
    <property type="match status" value="1"/>
</dbReference>
<dbReference type="InterPro" id="IPR036383">
    <property type="entry name" value="TSP1_rpt_sf"/>
</dbReference>
<evidence type="ECO:0000256" key="2">
    <source>
        <dbReference type="ARBA" id="ARBA00007308"/>
    </source>
</evidence>
<dbReference type="Proteomes" id="UP000596742">
    <property type="component" value="Unassembled WGS sequence"/>
</dbReference>
<keyword evidence="5" id="KW-0358">Heparin-binding</keyword>
<evidence type="ECO:0000313" key="13">
    <source>
        <dbReference type="EMBL" id="VDI27832.1"/>
    </source>
</evidence>
<keyword evidence="9" id="KW-0325">Glycoprotein</keyword>
<evidence type="ECO:0000256" key="3">
    <source>
        <dbReference type="ARBA" id="ARBA00022525"/>
    </source>
</evidence>
<evidence type="ECO:0000256" key="10">
    <source>
        <dbReference type="SAM" id="MobiDB-lite"/>
    </source>
</evidence>
<dbReference type="GO" id="GO:0005576">
    <property type="term" value="C:extracellular region"/>
    <property type="evidence" value="ECO:0007669"/>
    <property type="project" value="UniProtKB-SubCell"/>
</dbReference>
<keyword evidence="7 11" id="KW-0732">Signal</keyword>
<keyword evidence="6" id="KW-0879">Wnt signaling pathway</keyword>
<dbReference type="GO" id="GO:0008201">
    <property type="term" value="F:heparin binding"/>
    <property type="evidence" value="ECO:0007669"/>
    <property type="project" value="UniProtKB-KW"/>
</dbReference>
<dbReference type="EMBL" id="UYJE01004422">
    <property type="protein sequence ID" value="VDI27832.1"/>
    <property type="molecule type" value="Genomic_DNA"/>
</dbReference>
<evidence type="ECO:0000313" key="14">
    <source>
        <dbReference type="Proteomes" id="UP000596742"/>
    </source>
</evidence>
<comment type="caution">
    <text evidence="13">The sequence shown here is derived from an EMBL/GenBank/DDBJ whole genome shotgun (WGS) entry which is preliminary data.</text>
</comment>
<dbReference type="SMART" id="SM00261">
    <property type="entry name" value="FU"/>
    <property type="match status" value="2"/>
</dbReference>
<evidence type="ECO:0000256" key="4">
    <source>
        <dbReference type="ARBA" id="ARBA00022606"/>
    </source>
</evidence>
<comment type="subcellular location">
    <subcellularLocation>
        <location evidence="1">Secreted</location>
    </subcellularLocation>
</comment>
<keyword evidence="3" id="KW-0964">Secreted</keyword>
<evidence type="ECO:0000256" key="5">
    <source>
        <dbReference type="ARBA" id="ARBA00022674"/>
    </source>
</evidence>
<accession>A0A8B6E314</accession>
<name>A0A8B6E314_MYTGA</name>
<keyword evidence="4" id="KW-0716">Sensory transduction</keyword>
<dbReference type="SUPFAM" id="SSF82895">
    <property type="entry name" value="TSP-1 type 1 repeat"/>
    <property type="match status" value="1"/>
</dbReference>
<gene>
    <name evidence="13" type="ORF">MGAL_10B011715</name>
</gene>
<dbReference type="Gene3D" id="2.10.220.10">
    <property type="entry name" value="Hormone Receptor, Insulin-like Growth Factor Receptor 1, Chain A, domain 2"/>
    <property type="match status" value="1"/>
</dbReference>
<dbReference type="InterPro" id="IPR006212">
    <property type="entry name" value="Furin_repeat"/>
</dbReference>
<evidence type="ECO:0000256" key="11">
    <source>
        <dbReference type="SAM" id="SignalP"/>
    </source>
</evidence>
<evidence type="ECO:0000256" key="7">
    <source>
        <dbReference type="ARBA" id="ARBA00022729"/>
    </source>
</evidence>
<evidence type="ECO:0000256" key="1">
    <source>
        <dbReference type="ARBA" id="ARBA00004613"/>
    </source>
</evidence>
<proteinExistence type="inferred from homology"/>
<sequence>MILRILLTLNLILYSTVYSEERTKRSCNSGCIRCSEVNGCYKCRPRLFLYLARTGMRQTGHCIHSCPKGYFGVRHEDYSICNKCQLEHCNACFSNSYCTQCKHPYISYRGRCTESCPDGLYYANYSKDCRLLVDCMAGPWSSWTPCARNGQTCGYKYGITTRSREILEHPSPNGATCPSLVENRCCRMEMRHCADILHNQSEFTKWKSLSKHDRKILRRRYRRRKRRKHKNRHKLRKRKKKNETRKGKQRNKDKKRHKKKNRLKNKRKRRLMRRKEAWKVFCGNGIVFNDLNSIPLLD</sequence>
<dbReference type="OrthoDB" id="10257656at2759"/>
<evidence type="ECO:0000256" key="8">
    <source>
        <dbReference type="ARBA" id="ARBA00023157"/>
    </source>
</evidence>
<protein>
    <recommendedName>
        <fullName evidence="12">R-spondin Fu-CRD domain-containing protein</fullName>
    </recommendedName>
</protein>
<feature type="domain" description="R-spondin Fu-CRD" evidence="12">
    <location>
        <begin position="29"/>
        <end position="129"/>
    </location>
</feature>
<dbReference type="Pfam" id="PF15913">
    <property type="entry name" value="Furin-like_2"/>
    <property type="match status" value="1"/>
</dbReference>
<dbReference type="InterPro" id="IPR000884">
    <property type="entry name" value="TSP1_rpt"/>
</dbReference>
<evidence type="ECO:0000256" key="9">
    <source>
        <dbReference type="ARBA" id="ARBA00023180"/>
    </source>
</evidence>
<dbReference type="PANTHER" id="PTHR46987">
    <property type="entry name" value="NEUROHYPOPHYSIAL HORMONES, N-TERMINAL DOMAIN CONTAINING PROTEIN"/>
    <property type="match status" value="1"/>
</dbReference>
<dbReference type="InterPro" id="IPR009030">
    <property type="entry name" value="Growth_fac_rcpt_cys_sf"/>
</dbReference>
<reference evidence="13" key="1">
    <citation type="submission" date="2018-11" db="EMBL/GenBank/DDBJ databases">
        <authorList>
            <person name="Alioto T."/>
            <person name="Alioto T."/>
        </authorList>
    </citation>
    <scope>NUCLEOTIDE SEQUENCE</scope>
</reference>
<dbReference type="Gene3D" id="2.20.100.10">
    <property type="entry name" value="Thrombospondin type-1 (TSP1) repeat"/>
    <property type="match status" value="1"/>
</dbReference>
<evidence type="ECO:0000256" key="6">
    <source>
        <dbReference type="ARBA" id="ARBA00022687"/>
    </source>
</evidence>